<feature type="transmembrane region" description="Helical" evidence="6">
    <location>
        <begin position="24"/>
        <end position="44"/>
    </location>
</feature>
<dbReference type="InterPro" id="IPR038510">
    <property type="entry name" value="Spt4_sf"/>
</dbReference>
<feature type="compositionally biased region" description="Acidic residues" evidence="5">
    <location>
        <begin position="157"/>
        <end position="182"/>
    </location>
</feature>
<sequence>MYACTFCHLGAYMLPTRNVVFNTFFWFVLFSNQFDFCLAGFPVLRAASSLFLLLSLSREGGSDMVEEPPPQLPIGDRGYLACRQCRLILTETQFIRDGCSVCGTGPVSRDELHDVTTADFSNFVGLIAPEKSWVARMIGRTGCPNGVFAAMLNDEDEEEIDSNNDGDDGAAEEDDNEEEVGVGDEHTDGGGGHRDDTPPSSRPAMPVMTDEEFLATEK</sequence>
<dbReference type="GO" id="GO:0000993">
    <property type="term" value="F:RNA polymerase II complex binding"/>
    <property type="evidence" value="ECO:0007669"/>
    <property type="project" value="TreeGrafter"/>
</dbReference>
<evidence type="ECO:0000256" key="4">
    <source>
        <dbReference type="ARBA" id="ARBA00023242"/>
    </source>
</evidence>
<dbReference type="PANTHER" id="PTHR12882">
    <property type="entry name" value="SUPPRESSOR OF TY 4"/>
    <property type="match status" value="1"/>
</dbReference>
<comment type="subcellular location">
    <subcellularLocation>
        <location evidence="1">Nucleus</location>
    </subcellularLocation>
</comment>
<keyword evidence="6" id="KW-0812">Transmembrane</keyword>
<evidence type="ECO:0000259" key="7">
    <source>
        <dbReference type="SMART" id="SM01389"/>
    </source>
</evidence>
<dbReference type="VEuPathDB" id="TriTrypDB:ECC02_001266"/>
<protein>
    <recommendedName>
        <fullName evidence="7">Spt4/RpoE2 zinc finger domain-containing protein</fullName>
    </recommendedName>
</protein>
<evidence type="ECO:0000256" key="2">
    <source>
        <dbReference type="ARBA" id="ARBA00010464"/>
    </source>
</evidence>
<dbReference type="GO" id="GO:0140673">
    <property type="term" value="P:transcription elongation-coupled chromatin remodeling"/>
    <property type="evidence" value="ECO:0007669"/>
    <property type="project" value="InterPro"/>
</dbReference>
<feature type="domain" description="Spt4/RpoE2 zinc finger" evidence="7">
    <location>
        <begin position="79"/>
        <end position="153"/>
    </location>
</feature>
<dbReference type="InterPro" id="IPR009287">
    <property type="entry name" value="Spt4"/>
</dbReference>
<dbReference type="PANTHER" id="PTHR12882:SF1">
    <property type="entry name" value="TRANSCRIPTION ELONGATION FACTOR SPT4"/>
    <property type="match status" value="1"/>
</dbReference>
<dbReference type="AlphaFoldDB" id="A0A7J6YG86"/>
<dbReference type="InterPro" id="IPR022800">
    <property type="entry name" value="Spt4/RpoE2_Znf"/>
</dbReference>
<evidence type="ECO:0000256" key="6">
    <source>
        <dbReference type="SAM" id="Phobius"/>
    </source>
</evidence>
<dbReference type="InterPro" id="IPR029040">
    <property type="entry name" value="RPABC4/Spt4"/>
</dbReference>
<keyword evidence="6" id="KW-1133">Transmembrane helix</keyword>
<feature type="compositionally biased region" description="Basic and acidic residues" evidence="5">
    <location>
        <begin position="183"/>
        <end position="197"/>
    </location>
</feature>
<dbReference type="SUPFAM" id="SSF63393">
    <property type="entry name" value="RNA polymerase subunits"/>
    <property type="match status" value="1"/>
</dbReference>
<dbReference type="Gene3D" id="3.30.40.210">
    <property type="match status" value="1"/>
</dbReference>
<dbReference type="GO" id="GO:0008270">
    <property type="term" value="F:zinc ion binding"/>
    <property type="evidence" value="ECO:0007669"/>
    <property type="project" value="InterPro"/>
</dbReference>
<evidence type="ECO:0000256" key="3">
    <source>
        <dbReference type="ARBA" id="ARBA00023163"/>
    </source>
</evidence>
<feature type="compositionally biased region" description="Acidic residues" evidence="5">
    <location>
        <begin position="209"/>
        <end position="218"/>
    </location>
</feature>
<evidence type="ECO:0000313" key="8">
    <source>
        <dbReference type="EMBL" id="KAF5225503.1"/>
    </source>
</evidence>
<comment type="caution">
    <text evidence="8">The sequence shown here is derived from an EMBL/GenBank/DDBJ whole genome shotgun (WGS) entry which is preliminary data.</text>
</comment>
<comment type="similarity">
    <text evidence="2">Belongs to the SPT4 family.</text>
</comment>
<keyword evidence="3" id="KW-0804">Transcription</keyword>
<keyword evidence="6" id="KW-0472">Membrane</keyword>
<dbReference type="VEuPathDB" id="TriTrypDB:BCY84_13954"/>
<reference evidence="8 9" key="1">
    <citation type="journal article" date="2019" name="Genome Biol. Evol.">
        <title>Nanopore Sequencing Significantly Improves Genome Assembly of the Protozoan Parasite Trypanosoma cruzi.</title>
        <authorList>
            <person name="Diaz-Viraque F."/>
            <person name="Pita S."/>
            <person name="Greif G."/>
            <person name="de Souza R.C.M."/>
            <person name="Iraola G."/>
            <person name="Robello C."/>
        </authorList>
    </citation>
    <scope>NUCLEOTIDE SEQUENCE [LARGE SCALE GENOMIC DNA]</scope>
    <source>
        <strain evidence="8 9">Berenice</strain>
    </source>
</reference>
<dbReference type="CDD" id="cd07973">
    <property type="entry name" value="Spt4"/>
    <property type="match status" value="1"/>
</dbReference>
<name>A0A7J6YG86_TRYCR</name>
<evidence type="ECO:0000313" key="9">
    <source>
        <dbReference type="Proteomes" id="UP000583944"/>
    </source>
</evidence>
<keyword evidence="4" id="KW-0539">Nucleus</keyword>
<proteinExistence type="inferred from homology"/>
<evidence type="ECO:0000256" key="5">
    <source>
        <dbReference type="SAM" id="MobiDB-lite"/>
    </source>
</evidence>
<organism evidence="8 9">
    <name type="scientific">Trypanosoma cruzi</name>
    <dbReference type="NCBI Taxonomy" id="5693"/>
    <lineage>
        <taxon>Eukaryota</taxon>
        <taxon>Discoba</taxon>
        <taxon>Euglenozoa</taxon>
        <taxon>Kinetoplastea</taxon>
        <taxon>Metakinetoplastina</taxon>
        <taxon>Trypanosomatida</taxon>
        <taxon>Trypanosomatidae</taxon>
        <taxon>Trypanosoma</taxon>
        <taxon>Schizotrypanum</taxon>
    </lineage>
</organism>
<dbReference type="Pfam" id="PF06093">
    <property type="entry name" value="Spt4"/>
    <property type="match status" value="1"/>
</dbReference>
<dbReference type="Proteomes" id="UP000583944">
    <property type="component" value="Unassembled WGS sequence"/>
</dbReference>
<dbReference type="SMART" id="SM01389">
    <property type="entry name" value="Spt4"/>
    <property type="match status" value="1"/>
</dbReference>
<gene>
    <name evidence="8" type="ORF">ECC02_001266</name>
</gene>
<feature type="region of interest" description="Disordered" evidence="5">
    <location>
        <begin position="157"/>
        <end position="218"/>
    </location>
</feature>
<dbReference type="EMBL" id="JABDHM010000006">
    <property type="protein sequence ID" value="KAF5225503.1"/>
    <property type="molecule type" value="Genomic_DNA"/>
</dbReference>
<accession>A0A7J6YG86</accession>
<evidence type="ECO:0000256" key="1">
    <source>
        <dbReference type="ARBA" id="ARBA00004123"/>
    </source>
</evidence>
<dbReference type="GO" id="GO:0006355">
    <property type="term" value="P:regulation of DNA-templated transcription"/>
    <property type="evidence" value="ECO:0007669"/>
    <property type="project" value="InterPro"/>
</dbReference>
<dbReference type="GO" id="GO:0032044">
    <property type="term" value="C:DSIF complex"/>
    <property type="evidence" value="ECO:0007669"/>
    <property type="project" value="TreeGrafter"/>
</dbReference>